<dbReference type="EMBL" id="OU015569">
    <property type="protein sequence ID" value="CAG5099977.1"/>
    <property type="molecule type" value="Genomic_DNA"/>
</dbReference>
<protein>
    <recommendedName>
        <fullName evidence="8">Anoctamin</fullName>
    </recommendedName>
</protein>
<feature type="transmembrane region" description="Helical" evidence="8">
    <location>
        <begin position="470"/>
        <end position="495"/>
    </location>
</feature>
<feature type="compositionally biased region" description="Basic residues" evidence="9">
    <location>
        <begin position="1"/>
        <end position="11"/>
    </location>
</feature>
<feature type="transmembrane region" description="Helical" evidence="8">
    <location>
        <begin position="900"/>
        <end position="919"/>
    </location>
</feature>
<feature type="transmembrane region" description="Helical" evidence="8">
    <location>
        <begin position="382"/>
        <end position="402"/>
    </location>
</feature>
<feature type="transmembrane region" description="Helical" evidence="8">
    <location>
        <begin position="647"/>
        <end position="668"/>
    </location>
</feature>
<dbReference type="Pfam" id="PF16178">
    <property type="entry name" value="Anoct_dimer"/>
    <property type="match status" value="1"/>
</dbReference>
<comment type="subcellular location">
    <subcellularLocation>
        <location evidence="1">Cell membrane</location>
        <topology evidence="1">Multi-pass membrane protein</topology>
    </subcellularLocation>
    <subcellularLocation>
        <location evidence="8">Membrane</location>
        <topology evidence="8">Multi-pass membrane protein</topology>
    </subcellularLocation>
</comment>
<dbReference type="PANTHER" id="PTHR12308">
    <property type="entry name" value="ANOCTAMIN"/>
    <property type="match status" value="1"/>
</dbReference>
<feature type="domain" description="Anoctamin dimerisation" evidence="11">
    <location>
        <begin position="43"/>
        <end position="297"/>
    </location>
</feature>
<feature type="domain" description="Anoctamin transmembrane" evidence="10">
    <location>
        <begin position="359"/>
        <end position="942"/>
    </location>
</feature>
<keyword evidence="5 8" id="KW-1133">Transmembrane helix</keyword>
<evidence type="ECO:0000256" key="7">
    <source>
        <dbReference type="ARBA" id="ARBA00023180"/>
    </source>
</evidence>
<feature type="transmembrane region" description="Helical" evidence="8">
    <location>
        <begin position="547"/>
        <end position="568"/>
    </location>
</feature>
<sequence length="991" mass="115471">MAPILRRRKVHFKDQENMDDGDLEQPPTPEDYDRERARKNFCFVLVRNDRLKKNKPRPIHSSSTAVSESEEILKHRRFVEDFENNLKKERLFVERRMEIVNNKSKEFVLIGISEELLEDYAEKLEIKLPIESEEEKQESVIARALYRFDPFMSPNLLAPMWQQLANWTVENANALKFYEKKKHYIDARYQKVRRKVFQKFASNELIKLSNPDTVFSNSVRIRVIQYILKHTAYGKNAEIGIDRLLAEEVYEDAFPLHETDTEETGEKKVGEIKESNLRTILRETWACWAKSLYFQPLFLIKRYFGPQIGDLELGQGLLVTMRQIMGFAVLGWVNDSPVQRAMCNDTRIMCPPCDGPAKSCRFTVLEDSCASAKISAAFDNKWTVIYALFMATWAKIFCHLWARKEAKMSNDWNLTEDSIDSVRVQFENRARKMQNSQGKGNILNTILQKLYPVKEEDGSYKVSYVRKLPYLFVSVSIILTLCLIAIFGVLTVQLYRLWMASFLTGLDWDDRITENSVLIASASSVSRVASLMLIIPFFEYRCHPSSVCLNMVFIYSLDWVFRLVASWLTELEMPKLDTAYEKSYTLKVFMFNAVNFWGSIFYIAFIKGHGTGTPIRYHRWQGISSDSYYRLEECHPAGCLMDVSLQLGIILIIKQVVSNIVELAWPWWNARKQKKTNKGSDEKPWVRDYLLAKNENLCLLNEYQEMAIQFGFITIFVATFPLAPFFALMNNVIEIRLDAYKFIKLHRRARFVMARSIGAWVGILRTVASIAVLTNALVAGYTSDLVPRVVYSTMYAPNCAHLSPLLRPMKNECYRGYVDWSTQSVHISQLDYGLREGQNGQHQIWTMKDKWDHRHSNDFFKQVLSDRQDFSVIKNCLNSPSSTSDDARCKCHYRGFETEAYYIVFCGRLMFILLFEHIVQFMKWTVLRMLPNHTEKLMKENLKKERLRQQKFHELDTNHNLNSSDKTHPSLLEFNSSDDNNADESTLLVKT</sequence>
<evidence type="ECO:0000256" key="1">
    <source>
        <dbReference type="ARBA" id="ARBA00004651"/>
    </source>
</evidence>
<dbReference type="InterPro" id="IPR032394">
    <property type="entry name" value="Anoct_dimer"/>
</dbReference>
<evidence type="ECO:0000256" key="9">
    <source>
        <dbReference type="SAM" id="MobiDB-lite"/>
    </source>
</evidence>
<evidence type="ECO:0000313" key="12">
    <source>
        <dbReference type="EMBL" id="CAG5099977.1"/>
    </source>
</evidence>
<evidence type="ECO:0000256" key="6">
    <source>
        <dbReference type="ARBA" id="ARBA00023136"/>
    </source>
</evidence>
<comment type="caution">
    <text evidence="8">Lacks conserved residue(s) required for the propagation of feature annotation.</text>
</comment>
<evidence type="ECO:0000256" key="4">
    <source>
        <dbReference type="ARBA" id="ARBA00022692"/>
    </source>
</evidence>
<feature type="transmembrane region" description="Helical" evidence="8">
    <location>
        <begin position="515"/>
        <end position="535"/>
    </location>
</feature>
<dbReference type="InterPro" id="IPR007632">
    <property type="entry name" value="Anoctamin"/>
</dbReference>
<name>A0ABN7SH84_OIKDI</name>
<dbReference type="PANTHER" id="PTHR12308:SF84">
    <property type="entry name" value="ANOCTAMIN"/>
    <property type="match status" value="1"/>
</dbReference>
<dbReference type="InterPro" id="IPR049452">
    <property type="entry name" value="Anoctamin_TM"/>
</dbReference>
<evidence type="ECO:0000256" key="2">
    <source>
        <dbReference type="ARBA" id="ARBA00009671"/>
    </source>
</evidence>
<evidence type="ECO:0000259" key="10">
    <source>
        <dbReference type="Pfam" id="PF04547"/>
    </source>
</evidence>
<evidence type="ECO:0000313" key="13">
    <source>
        <dbReference type="Proteomes" id="UP001158576"/>
    </source>
</evidence>
<accession>A0ABN7SH84</accession>
<evidence type="ECO:0000256" key="5">
    <source>
        <dbReference type="ARBA" id="ARBA00022989"/>
    </source>
</evidence>
<comment type="similarity">
    <text evidence="2 8">Belongs to the anoctamin family.</text>
</comment>
<evidence type="ECO:0000256" key="3">
    <source>
        <dbReference type="ARBA" id="ARBA00022475"/>
    </source>
</evidence>
<evidence type="ECO:0000256" key="8">
    <source>
        <dbReference type="RuleBase" id="RU280814"/>
    </source>
</evidence>
<proteinExistence type="inferred from homology"/>
<keyword evidence="6 8" id="KW-0472">Membrane</keyword>
<feature type="transmembrane region" description="Helical" evidence="8">
    <location>
        <begin position="757"/>
        <end position="781"/>
    </location>
</feature>
<dbReference type="Proteomes" id="UP001158576">
    <property type="component" value="Chromosome XSR"/>
</dbReference>
<feature type="transmembrane region" description="Helical" evidence="8">
    <location>
        <begin position="588"/>
        <end position="606"/>
    </location>
</feature>
<keyword evidence="4 8" id="KW-0812">Transmembrane</keyword>
<keyword evidence="3" id="KW-1003">Cell membrane</keyword>
<keyword evidence="7" id="KW-0325">Glycoprotein</keyword>
<evidence type="ECO:0000259" key="11">
    <source>
        <dbReference type="Pfam" id="PF16178"/>
    </source>
</evidence>
<reference evidence="12 13" key="1">
    <citation type="submission" date="2021-04" db="EMBL/GenBank/DDBJ databases">
        <authorList>
            <person name="Bliznina A."/>
        </authorList>
    </citation>
    <scope>NUCLEOTIDE SEQUENCE [LARGE SCALE GENOMIC DNA]</scope>
</reference>
<feature type="region of interest" description="Disordered" evidence="9">
    <location>
        <begin position="970"/>
        <end position="991"/>
    </location>
</feature>
<keyword evidence="13" id="KW-1185">Reference proteome</keyword>
<gene>
    <name evidence="12" type="ORF">OKIOD_LOCUS8342</name>
</gene>
<organism evidence="12 13">
    <name type="scientific">Oikopleura dioica</name>
    <name type="common">Tunicate</name>
    <dbReference type="NCBI Taxonomy" id="34765"/>
    <lineage>
        <taxon>Eukaryota</taxon>
        <taxon>Metazoa</taxon>
        <taxon>Chordata</taxon>
        <taxon>Tunicata</taxon>
        <taxon>Appendicularia</taxon>
        <taxon>Copelata</taxon>
        <taxon>Oikopleuridae</taxon>
        <taxon>Oikopleura</taxon>
    </lineage>
</organism>
<dbReference type="Pfam" id="PF04547">
    <property type="entry name" value="Anoctamin"/>
    <property type="match status" value="1"/>
</dbReference>
<feature type="region of interest" description="Disordered" evidence="9">
    <location>
        <begin position="1"/>
        <end position="33"/>
    </location>
</feature>
<feature type="transmembrane region" description="Helical" evidence="8">
    <location>
        <begin position="706"/>
        <end position="728"/>
    </location>
</feature>